<dbReference type="EMBL" id="MUTJ01000003">
    <property type="protein sequence ID" value="ONU93571.1"/>
    <property type="molecule type" value="Genomic_DNA"/>
</dbReference>
<proteinExistence type="predicted"/>
<reference evidence="1 2" key="1">
    <citation type="submission" date="2016-08" db="EMBL/GenBank/DDBJ databases">
        <authorList>
            <person name="Seilhamer J.J."/>
        </authorList>
    </citation>
    <scope>NUCLEOTIDE SEQUENCE [LARGE SCALE GENOMIC DNA]</scope>
    <source>
        <strain evidence="1 2">VC14762</strain>
    </source>
</reference>
<dbReference type="OrthoDB" id="9816185at2"/>
<evidence type="ECO:0008006" key="3">
    <source>
        <dbReference type="Google" id="ProtNLM"/>
    </source>
</evidence>
<dbReference type="Proteomes" id="UP000188543">
    <property type="component" value="Unassembled WGS sequence"/>
</dbReference>
<dbReference type="AlphaFoldDB" id="A0A1V2WC46"/>
<gene>
    <name evidence="1" type="ORF">A8E72_00295</name>
</gene>
<evidence type="ECO:0000313" key="2">
    <source>
        <dbReference type="Proteomes" id="UP000188543"/>
    </source>
</evidence>
<dbReference type="RefSeq" id="WP_077019869.1">
    <property type="nucleotide sequence ID" value="NZ_CADETK010000021.1"/>
</dbReference>
<dbReference type="Gene3D" id="1.10.30.50">
    <property type="match status" value="1"/>
</dbReference>
<sequence>MKNLTALPDDPTYLHWYVTIRNKKHMATRRPLIDAHELIKSRYEAYAEALENDSLAGLDIHDEAIHLRDTLRACYDISTKPLKELKQAIKDAQPKRLLKYCPMCGTTLPRTFDHYMPAAKFPEFAVHPLNLIPCCSTCNSTKDDDWLTRAGKRQFLHAYTDEVPDLQFVRVTLHEDPALDGVGATFSLERPDGITDDVWALIESHFRRLKLIDRYNEQGNDEVAEILSDCSKFLSAGGEDVQKFLSGLAGDRSRVYGRNHWIAALMHALAQHARLDAWVDAAQNDAE</sequence>
<protein>
    <recommendedName>
        <fullName evidence="3">HNH endonuclease</fullName>
    </recommendedName>
</protein>
<evidence type="ECO:0000313" key="1">
    <source>
        <dbReference type="EMBL" id="ONU93571.1"/>
    </source>
</evidence>
<accession>A0A1V2WC46</accession>
<name>A0A1V2WC46_9BURK</name>
<organism evidence="1 2">
    <name type="scientific">Burkholderia cenocepacia</name>
    <dbReference type="NCBI Taxonomy" id="95486"/>
    <lineage>
        <taxon>Bacteria</taxon>
        <taxon>Pseudomonadati</taxon>
        <taxon>Pseudomonadota</taxon>
        <taxon>Betaproteobacteria</taxon>
        <taxon>Burkholderiales</taxon>
        <taxon>Burkholderiaceae</taxon>
        <taxon>Burkholderia</taxon>
        <taxon>Burkholderia cepacia complex</taxon>
    </lineage>
</organism>
<comment type="caution">
    <text evidence="1">The sequence shown here is derived from an EMBL/GenBank/DDBJ whole genome shotgun (WGS) entry which is preliminary data.</text>
</comment>